<proteinExistence type="predicted"/>
<dbReference type="RefSeq" id="WP_003661722.1">
    <property type="nucleotide sequence ID" value="NZ_CP034662.1"/>
</dbReference>
<gene>
    <name evidence="1" type="ORF">EJK53_1694</name>
</gene>
<protein>
    <submittedName>
        <fullName evidence="1">Phage head-tail joining family protein</fullName>
    </submittedName>
</protein>
<dbReference type="NCBIfam" id="TIGR01563">
    <property type="entry name" value="gp16_SPP1"/>
    <property type="match status" value="1"/>
</dbReference>
<dbReference type="Gene3D" id="2.40.10.270">
    <property type="entry name" value="Bacteriophage SPP1 head-tail adaptor protein"/>
    <property type="match status" value="1"/>
</dbReference>
<dbReference type="InterPro" id="IPR008767">
    <property type="entry name" value="Phage_SPP1_head-tail_adaptor"/>
</dbReference>
<dbReference type="InterPro" id="IPR038666">
    <property type="entry name" value="SSP1_head-tail_sf"/>
</dbReference>
<accession>A0A3A9RMX5</accession>
<name>A0A3A9RMX5_MORCA</name>
<reference evidence="1 2" key="1">
    <citation type="submission" date="2018-12" db="EMBL/GenBank/DDBJ databases">
        <title>Persistence of Moraxella catarrhalis in Chronic Obstructive Pulmonary Disease and Regulation of the Hag/MID Adhesin.</title>
        <authorList>
            <person name="Murphy T."/>
            <person name="Zhao X."/>
            <person name="Vyas G."/>
            <person name="Aluvathingal J."/>
            <person name="Nadendla S."/>
            <person name="Tallon L."/>
            <person name="Tettelin H."/>
        </authorList>
    </citation>
    <scope>NUCLEOTIDE SEQUENCE [LARGE SCALE GENOMIC DNA]</scope>
    <source>
        <strain evidence="1 2">46P58B1</strain>
    </source>
</reference>
<dbReference type="AlphaFoldDB" id="A0A3A9RMX5"/>
<evidence type="ECO:0000313" key="2">
    <source>
        <dbReference type="Proteomes" id="UP000280228"/>
    </source>
</evidence>
<dbReference type="Proteomes" id="UP000280228">
    <property type="component" value="Chromosome"/>
</dbReference>
<organism evidence="1 2">
    <name type="scientific">Moraxella catarrhalis</name>
    <name type="common">Branhamella catarrhalis</name>
    <dbReference type="NCBI Taxonomy" id="480"/>
    <lineage>
        <taxon>Bacteria</taxon>
        <taxon>Pseudomonadati</taxon>
        <taxon>Pseudomonadota</taxon>
        <taxon>Gammaproteobacteria</taxon>
        <taxon>Moraxellales</taxon>
        <taxon>Moraxellaceae</taxon>
        <taxon>Moraxella</taxon>
    </lineage>
</organism>
<dbReference type="Pfam" id="PF05521">
    <property type="entry name" value="Phage_HCP"/>
    <property type="match status" value="1"/>
</dbReference>
<evidence type="ECO:0000313" key="1">
    <source>
        <dbReference type="EMBL" id="AZQ92666.1"/>
    </source>
</evidence>
<sequence>MKAKLIHSRLEIYRQSTSRSATGAVKMDEWEHALTVWGRFIRLSDKDIIAGQAQGSQITARATIRHRTDISHTMRVHCGDQEYEIVGKPLADNKTGREYLTLMLKEVLDDRQN</sequence>
<dbReference type="EMBL" id="CP034662">
    <property type="protein sequence ID" value="AZQ92666.1"/>
    <property type="molecule type" value="Genomic_DNA"/>
</dbReference>